<accession>A0A0B1S6G6</accession>
<evidence type="ECO:0000313" key="1">
    <source>
        <dbReference type="EMBL" id="KHJ80938.1"/>
    </source>
</evidence>
<gene>
    <name evidence="1" type="ORF">OESDEN_19381</name>
</gene>
<keyword evidence="2" id="KW-1185">Reference proteome</keyword>
<name>A0A0B1S6G6_OESDE</name>
<sequence>MRIHQQLLCWKPAAAVRLTASYSSLSSDLCAWAAEKRMMYRN</sequence>
<reference evidence="1 2" key="1">
    <citation type="submission" date="2014-03" db="EMBL/GenBank/DDBJ databases">
        <title>Draft genome of the hookworm Oesophagostomum dentatum.</title>
        <authorList>
            <person name="Mitreva M."/>
        </authorList>
    </citation>
    <scope>NUCLEOTIDE SEQUENCE [LARGE SCALE GENOMIC DNA]</scope>
    <source>
        <strain evidence="1 2">OD-Hann</strain>
    </source>
</reference>
<evidence type="ECO:0000313" key="2">
    <source>
        <dbReference type="Proteomes" id="UP000053660"/>
    </source>
</evidence>
<dbReference type="Proteomes" id="UP000053660">
    <property type="component" value="Unassembled WGS sequence"/>
</dbReference>
<dbReference type="AlphaFoldDB" id="A0A0B1S6G6"/>
<protein>
    <submittedName>
        <fullName evidence="1">Uncharacterized protein</fullName>
    </submittedName>
</protein>
<proteinExistence type="predicted"/>
<organism evidence="1 2">
    <name type="scientific">Oesophagostomum dentatum</name>
    <name type="common">Nodular worm</name>
    <dbReference type="NCBI Taxonomy" id="61180"/>
    <lineage>
        <taxon>Eukaryota</taxon>
        <taxon>Metazoa</taxon>
        <taxon>Ecdysozoa</taxon>
        <taxon>Nematoda</taxon>
        <taxon>Chromadorea</taxon>
        <taxon>Rhabditida</taxon>
        <taxon>Rhabditina</taxon>
        <taxon>Rhabditomorpha</taxon>
        <taxon>Strongyloidea</taxon>
        <taxon>Strongylidae</taxon>
        <taxon>Oesophagostomum</taxon>
    </lineage>
</organism>
<dbReference type="EMBL" id="KN596465">
    <property type="protein sequence ID" value="KHJ80938.1"/>
    <property type="molecule type" value="Genomic_DNA"/>
</dbReference>